<comment type="caution">
    <text evidence="2">The sequence shown here is derived from an EMBL/GenBank/DDBJ whole genome shotgun (WGS) entry which is preliminary data.</text>
</comment>
<evidence type="ECO:0000256" key="1">
    <source>
        <dbReference type="SAM" id="Phobius"/>
    </source>
</evidence>
<dbReference type="Proteomes" id="UP001642540">
    <property type="component" value="Unassembled WGS sequence"/>
</dbReference>
<organism evidence="2 3">
    <name type="scientific">Orchesella dallaii</name>
    <dbReference type="NCBI Taxonomy" id="48710"/>
    <lineage>
        <taxon>Eukaryota</taxon>
        <taxon>Metazoa</taxon>
        <taxon>Ecdysozoa</taxon>
        <taxon>Arthropoda</taxon>
        <taxon>Hexapoda</taxon>
        <taxon>Collembola</taxon>
        <taxon>Entomobryomorpha</taxon>
        <taxon>Entomobryoidea</taxon>
        <taxon>Orchesellidae</taxon>
        <taxon>Orchesellinae</taxon>
        <taxon>Orchesella</taxon>
    </lineage>
</organism>
<evidence type="ECO:0000313" key="3">
    <source>
        <dbReference type="Proteomes" id="UP001642540"/>
    </source>
</evidence>
<keyword evidence="1" id="KW-0472">Membrane</keyword>
<sequence>MVRCYTNSLCEYYNDNTLVEFSRKLKTSNMVIACVFLLKSFEEVNPPAVVNACNEINGTVYILRTTTPLNWSPDFWSYSFYFENTVRKELEEAIEIRKFIINKQPLAKVHLELTMKEYGNRGKYFAEINSLFCDEFGVGLNNYLEAIINWANLKNFPIILNCDSPLKIYYSLYHDLFSMLRELYNPYLEWSLQDENEKIETEFQLKNSTIETHPSFLMKNYLKSNYNWKMDTCINWEEEKSFLKDTHIYSNYVGITFRTENMVINRTSSLEEYIIKLQFIFHRFQLIEIVANTDFPNLVDGISLAIRVPKGNNPKNFVCYVPTNKDPHTELRKFQSLLDSVTGKASYEHLGLSGIHVELAHEQIYLDEEVAYNITTAASVINMVNLIKQSKLKAGILTSVEICEKIIRNTVLPQGNLDAELLKEADYIICKVEDVSSFIGIRIGIRSDYERILDTHLFIKRLANILFPQLVVNFRVELLIEINANPKFMLEYLNLVNLFKTFGSAYDISYFIVEAFDNQLREEKTGWWGIENSSDLTNPKSYVEKLIVYQGQVMWYPPTINKPPNFPATNDTQSTIISFAALAVIVVLIAVVFVVVIRNRKLREILSDDEVKEFLNGKARGNIELQEIGTKDAADLKYMKFNSDHNLEFSDICIGNEKLKVFSD</sequence>
<gene>
    <name evidence="2" type="ORF">ODALV1_LOCUS262</name>
</gene>
<protein>
    <submittedName>
        <fullName evidence="2">Uncharacterized protein</fullName>
    </submittedName>
</protein>
<keyword evidence="1" id="KW-1133">Transmembrane helix</keyword>
<keyword evidence="1" id="KW-0812">Transmembrane</keyword>
<keyword evidence="3" id="KW-1185">Reference proteome</keyword>
<evidence type="ECO:0000313" key="2">
    <source>
        <dbReference type="EMBL" id="CAL8068418.1"/>
    </source>
</evidence>
<accession>A0ABP1PM30</accession>
<feature type="transmembrane region" description="Helical" evidence="1">
    <location>
        <begin position="576"/>
        <end position="597"/>
    </location>
</feature>
<dbReference type="EMBL" id="CAXLJM020000001">
    <property type="protein sequence ID" value="CAL8068418.1"/>
    <property type="molecule type" value="Genomic_DNA"/>
</dbReference>
<proteinExistence type="predicted"/>
<name>A0ABP1PM30_9HEXA</name>
<reference evidence="2 3" key="1">
    <citation type="submission" date="2024-08" db="EMBL/GenBank/DDBJ databases">
        <authorList>
            <person name="Cucini C."/>
            <person name="Frati F."/>
        </authorList>
    </citation>
    <scope>NUCLEOTIDE SEQUENCE [LARGE SCALE GENOMIC DNA]</scope>
</reference>